<name>A0A6J5U0Y2_PRUAR</name>
<evidence type="ECO:0000313" key="3">
    <source>
        <dbReference type="EMBL" id="CAB4300231.1"/>
    </source>
</evidence>
<gene>
    <name evidence="2" type="ORF">CURHAP_LOCUS15650</name>
    <name evidence="3" type="ORF">ORAREDHAP_LOCUS15199</name>
</gene>
<evidence type="ECO:0000256" key="1">
    <source>
        <dbReference type="SAM" id="MobiDB-lite"/>
    </source>
</evidence>
<feature type="region of interest" description="Disordered" evidence="1">
    <location>
        <begin position="1"/>
        <end position="26"/>
    </location>
</feature>
<protein>
    <submittedName>
        <fullName evidence="2">Uncharacterized protein</fullName>
    </submittedName>
</protein>
<organism evidence="2 4">
    <name type="scientific">Prunus armeniaca</name>
    <name type="common">Apricot</name>
    <name type="synonym">Armeniaca vulgaris</name>
    <dbReference type="NCBI Taxonomy" id="36596"/>
    <lineage>
        <taxon>Eukaryota</taxon>
        <taxon>Viridiplantae</taxon>
        <taxon>Streptophyta</taxon>
        <taxon>Embryophyta</taxon>
        <taxon>Tracheophyta</taxon>
        <taxon>Spermatophyta</taxon>
        <taxon>Magnoliopsida</taxon>
        <taxon>eudicotyledons</taxon>
        <taxon>Gunneridae</taxon>
        <taxon>Pentapetalae</taxon>
        <taxon>rosids</taxon>
        <taxon>fabids</taxon>
        <taxon>Rosales</taxon>
        <taxon>Rosaceae</taxon>
        <taxon>Amygdaloideae</taxon>
        <taxon>Amygdaleae</taxon>
        <taxon>Prunus</taxon>
    </lineage>
</organism>
<accession>A0A6J5U0Y2</accession>
<reference evidence="2 4" key="2">
    <citation type="submission" date="2020-05" db="EMBL/GenBank/DDBJ databases">
        <authorList>
            <person name="Campoy J."/>
            <person name="Schneeberger K."/>
            <person name="Spophaly S."/>
        </authorList>
    </citation>
    <scope>NUCLEOTIDE SEQUENCE [LARGE SCALE GENOMIC DNA]</scope>
    <source>
        <strain evidence="2">PruArmRojPasFocal</strain>
    </source>
</reference>
<evidence type="ECO:0000313" key="2">
    <source>
        <dbReference type="EMBL" id="CAB4269839.1"/>
    </source>
</evidence>
<sequence>MEGAPQERAPTKPTPVGISIGPIQPRWGPPHAKAALVMVLLNGPAGGPPHSWAPLPPSHGQ</sequence>
<dbReference type="Proteomes" id="UP000507245">
    <property type="component" value="Unassembled WGS sequence"/>
</dbReference>
<dbReference type="AlphaFoldDB" id="A0A6J5U0Y2"/>
<dbReference type="EMBL" id="CAEKKB010000002">
    <property type="protein sequence ID" value="CAB4300231.1"/>
    <property type="molecule type" value="Genomic_DNA"/>
</dbReference>
<keyword evidence="5" id="KW-1185">Reference proteome</keyword>
<dbReference type="EMBL" id="CAEKDK010000002">
    <property type="protein sequence ID" value="CAB4269839.1"/>
    <property type="molecule type" value="Genomic_DNA"/>
</dbReference>
<evidence type="ECO:0000313" key="5">
    <source>
        <dbReference type="Proteomes" id="UP000507245"/>
    </source>
</evidence>
<proteinExistence type="predicted"/>
<evidence type="ECO:0000313" key="4">
    <source>
        <dbReference type="Proteomes" id="UP000507222"/>
    </source>
</evidence>
<reference evidence="5" key="1">
    <citation type="journal article" date="2020" name="Genome Biol.">
        <title>Gamete binning: chromosome-level and haplotype-resolved genome assembly enabled by high-throughput single-cell sequencing of gamete genomes.</title>
        <authorList>
            <person name="Campoy J.A."/>
            <person name="Sun H."/>
            <person name="Goel M."/>
            <person name="Jiao W.-B."/>
            <person name="Folz-Donahue K."/>
            <person name="Wang N."/>
            <person name="Rubio M."/>
            <person name="Liu C."/>
            <person name="Kukat C."/>
            <person name="Ruiz D."/>
            <person name="Huettel B."/>
            <person name="Schneeberger K."/>
        </authorList>
    </citation>
    <scope>NUCLEOTIDE SEQUENCE [LARGE SCALE GENOMIC DNA]</scope>
    <source>
        <strain evidence="5">cv. Rojo Pasion</strain>
    </source>
</reference>
<dbReference type="Proteomes" id="UP000507222">
    <property type="component" value="Unassembled WGS sequence"/>
</dbReference>